<gene>
    <name evidence="2" type="ORF">KPH14_002688</name>
</gene>
<accession>A0AAD9RG86</accession>
<reference evidence="2" key="2">
    <citation type="journal article" date="2023" name="Commun. Biol.">
        <title>Intrasexual cuticular hydrocarbon dimorphism in a wasp sheds light on hydrocarbon biosynthesis genes in Hymenoptera.</title>
        <authorList>
            <person name="Moris V.C."/>
            <person name="Podsiadlowski L."/>
            <person name="Martin S."/>
            <person name="Oeyen J.P."/>
            <person name="Donath A."/>
            <person name="Petersen M."/>
            <person name="Wilbrandt J."/>
            <person name="Misof B."/>
            <person name="Liedtke D."/>
            <person name="Thamm M."/>
            <person name="Scheiner R."/>
            <person name="Schmitt T."/>
            <person name="Niehuis O."/>
        </authorList>
    </citation>
    <scope>NUCLEOTIDE SEQUENCE</scope>
    <source>
        <strain evidence="2">GBR_01_08_01A</strain>
    </source>
</reference>
<sequence length="197" mass="22379">MYKAIWTTFYHLGSSDKSPNNENCTEGAEGWCAYRRGEAEGMDLTKFKHDYHPLDPKVEEVPKPIYVDLTRRELLDRCKGNNTQNNNESYNDLLWHFAPKHLDDGLKTIELSNCLAVGIFNDGFSSILRMFSAMGVTIGRAARDYAADRDETRLRVAEHRHQAASKESRLARRRASTAQHVLSEEEEGELYGPGIAD</sequence>
<comment type="caution">
    <text evidence="2">The sequence shown here is derived from an EMBL/GenBank/DDBJ whole genome shotgun (WGS) entry which is preliminary data.</text>
</comment>
<evidence type="ECO:0000256" key="1">
    <source>
        <dbReference type="SAM" id="MobiDB-lite"/>
    </source>
</evidence>
<proteinExistence type="predicted"/>
<feature type="compositionally biased region" description="Basic and acidic residues" evidence="1">
    <location>
        <begin position="159"/>
        <end position="170"/>
    </location>
</feature>
<name>A0AAD9RG86_9HYME</name>
<organism evidence="2 3">
    <name type="scientific">Odynerus spinipes</name>
    <dbReference type="NCBI Taxonomy" id="1348599"/>
    <lineage>
        <taxon>Eukaryota</taxon>
        <taxon>Metazoa</taxon>
        <taxon>Ecdysozoa</taxon>
        <taxon>Arthropoda</taxon>
        <taxon>Hexapoda</taxon>
        <taxon>Insecta</taxon>
        <taxon>Pterygota</taxon>
        <taxon>Neoptera</taxon>
        <taxon>Endopterygota</taxon>
        <taxon>Hymenoptera</taxon>
        <taxon>Apocrita</taxon>
        <taxon>Aculeata</taxon>
        <taxon>Vespoidea</taxon>
        <taxon>Vespidae</taxon>
        <taxon>Eumeninae</taxon>
        <taxon>Odynerus</taxon>
    </lineage>
</organism>
<evidence type="ECO:0000313" key="3">
    <source>
        <dbReference type="Proteomes" id="UP001258017"/>
    </source>
</evidence>
<dbReference type="Proteomes" id="UP001258017">
    <property type="component" value="Unassembled WGS sequence"/>
</dbReference>
<evidence type="ECO:0000313" key="2">
    <source>
        <dbReference type="EMBL" id="KAK2579161.1"/>
    </source>
</evidence>
<feature type="region of interest" description="Disordered" evidence="1">
    <location>
        <begin position="159"/>
        <end position="197"/>
    </location>
</feature>
<keyword evidence="3" id="KW-1185">Reference proteome</keyword>
<dbReference type="AlphaFoldDB" id="A0AAD9RG86"/>
<reference evidence="2" key="1">
    <citation type="submission" date="2021-08" db="EMBL/GenBank/DDBJ databases">
        <authorList>
            <person name="Misof B."/>
            <person name="Oliver O."/>
            <person name="Podsiadlowski L."/>
            <person name="Donath A."/>
            <person name="Peters R."/>
            <person name="Mayer C."/>
            <person name="Rust J."/>
            <person name="Gunkel S."/>
            <person name="Lesny P."/>
            <person name="Martin S."/>
            <person name="Oeyen J.P."/>
            <person name="Petersen M."/>
            <person name="Panagiotis P."/>
            <person name="Wilbrandt J."/>
            <person name="Tanja T."/>
        </authorList>
    </citation>
    <scope>NUCLEOTIDE SEQUENCE</scope>
    <source>
        <strain evidence="2">GBR_01_08_01A</strain>
        <tissue evidence="2">Thorax + abdomen</tissue>
    </source>
</reference>
<protein>
    <submittedName>
        <fullName evidence="2">Uncharacterized protein</fullName>
    </submittedName>
</protein>
<dbReference type="EMBL" id="JAIFRP010000097">
    <property type="protein sequence ID" value="KAK2579161.1"/>
    <property type="molecule type" value="Genomic_DNA"/>
</dbReference>